<feature type="domain" description="VQ" evidence="2">
    <location>
        <begin position="87"/>
        <end position="113"/>
    </location>
</feature>
<feature type="compositionally biased region" description="Low complexity" evidence="1">
    <location>
        <begin position="51"/>
        <end position="66"/>
    </location>
</feature>
<gene>
    <name evidence="4" type="primary">LOC111008134</name>
</gene>
<dbReference type="RefSeq" id="XP_022136425.1">
    <property type="nucleotide sequence ID" value="XM_022280733.1"/>
</dbReference>
<feature type="region of interest" description="Disordered" evidence="1">
    <location>
        <begin position="210"/>
        <end position="232"/>
    </location>
</feature>
<sequence length="232" mass="24002">MSNPGDWLQFYHHNLSNTAAAATPPPSSDQPASAMMFADRVSDATAVATTSTAVGSSAGNAGVSAGLNPDGRVGKPVRRRSRASRRTPTTLLNTDTTNFRAMVQQFTGGPTPPFASSISHHGGAPNFSLGFGGIRQSNFGNLPNVGMSPPPSGYLQQQPQFYHQNHPEPFMFPAGAHGGDFLQRLSATRPANGGVVVDGFLMESAVSSQIPSAGGSADSSNESNDGNGGLLF</sequence>
<feature type="region of interest" description="Disordered" evidence="1">
    <location>
        <begin position="51"/>
        <end position="89"/>
    </location>
</feature>
<reference evidence="4" key="1">
    <citation type="submission" date="2025-08" db="UniProtKB">
        <authorList>
            <consortium name="RefSeq"/>
        </authorList>
    </citation>
    <scope>IDENTIFICATION</scope>
    <source>
        <strain evidence="4">OHB3-1</strain>
    </source>
</reference>
<evidence type="ECO:0000256" key="1">
    <source>
        <dbReference type="SAM" id="MobiDB-lite"/>
    </source>
</evidence>
<dbReference type="OrthoDB" id="1726347at2759"/>
<dbReference type="InterPro" id="IPR008889">
    <property type="entry name" value="VQ"/>
</dbReference>
<protein>
    <submittedName>
        <fullName evidence="4">VQ motif-containing protein 22-like</fullName>
    </submittedName>
</protein>
<evidence type="ECO:0000259" key="2">
    <source>
        <dbReference type="Pfam" id="PF05678"/>
    </source>
</evidence>
<dbReference type="PANTHER" id="PTHR33179:SF29">
    <property type="entry name" value="OS06G0666400 PROTEIN"/>
    <property type="match status" value="1"/>
</dbReference>
<dbReference type="AlphaFoldDB" id="A0A6J1C3V2"/>
<evidence type="ECO:0000313" key="4">
    <source>
        <dbReference type="RefSeq" id="XP_022136425.1"/>
    </source>
</evidence>
<dbReference type="PANTHER" id="PTHR33179">
    <property type="entry name" value="VQ MOTIF-CONTAINING PROTEIN"/>
    <property type="match status" value="1"/>
</dbReference>
<feature type="compositionally biased region" description="Basic residues" evidence="1">
    <location>
        <begin position="75"/>
        <end position="85"/>
    </location>
</feature>
<proteinExistence type="predicted"/>
<dbReference type="GeneID" id="111008134"/>
<keyword evidence="3" id="KW-1185">Reference proteome</keyword>
<evidence type="ECO:0000313" key="3">
    <source>
        <dbReference type="Proteomes" id="UP000504603"/>
    </source>
</evidence>
<organism evidence="3 4">
    <name type="scientific">Momordica charantia</name>
    <name type="common">Bitter gourd</name>
    <name type="synonym">Balsam pear</name>
    <dbReference type="NCBI Taxonomy" id="3673"/>
    <lineage>
        <taxon>Eukaryota</taxon>
        <taxon>Viridiplantae</taxon>
        <taxon>Streptophyta</taxon>
        <taxon>Embryophyta</taxon>
        <taxon>Tracheophyta</taxon>
        <taxon>Spermatophyta</taxon>
        <taxon>Magnoliopsida</taxon>
        <taxon>eudicotyledons</taxon>
        <taxon>Gunneridae</taxon>
        <taxon>Pentapetalae</taxon>
        <taxon>rosids</taxon>
        <taxon>fabids</taxon>
        <taxon>Cucurbitales</taxon>
        <taxon>Cucurbitaceae</taxon>
        <taxon>Momordiceae</taxon>
        <taxon>Momordica</taxon>
    </lineage>
</organism>
<dbReference type="KEGG" id="mcha:111008134"/>
<dbReference type="InterPro" id="IPR039609">
    <property type="entry name" value="VQ_15/22"/>
</dbReference>
<dbReference type="Proteomes" id="UP000504603">
    <property type="component" value="Unplaced"/>
</dbReference>
<feature type="compositionally biased region" description="Polar residues" evidence="1">
    <location>
        <begin position="210"/>
        <end position="225"/>
    </location>
</feature>
<accession>A0A6J1C3V2</accession>
<name>A0A6J1C3V2_MOMCH</name>
<dbReference type="Pfam" id="PF05678">
    <property type="entry name" value="VQ"/>
    <property type="match status" value="1"/>
</dbReference>